<sequence>MYFFSLLNQRLKTETAPATKIVNGTKNTIEEENKALSNQLPSHMIEKHKKDRTAKNIINKKDTLTTLRESSTSLGKNIASSYLRVETQVRIDEILTKR</sequence>
<proteinExistence type="predicted"/>
<keyword evidence="2" id="KW-1185">Reference proteome</keyword>
<organism evidence="1 2">
    <name type="scientific">Segetibacter aerophilus</name>
    <dbReference type="NCBI Taxonomy" id="670293"/>
    <lineage>
        <taxon>Bacteria</taxon>
        <taxon>Pseudomonadati</taxon>
        <taxon>Bacteroidota</taxon>
        <taxon>Chitinophagia</taxon>
        <taxon>Chitinophagales</taxon>
        <taxon>Chitinophagaceae</taxon>
        <taxon>Segetibacter</taxon>
    </lineage>
</organism>
<reference evidence="1 2" key="1">
    <citation type="submission" date="2019-07" db="EMBL/GenBank/DDBJ databases">
        <title>Whole genome shotgun sequence of Segetibacter aerophilus NBRC 106135.</title>
        <authorList>
            <person name="Hosoyama A."/>
            <person name="Uohara A."/>
            <person name="Ohji S."/>
            <person name="Ichikawa N."/>
        </authorList>
    </citation>
    <scope>NUCLEOTIDE SEQUENCE [LARGE SCALE GENOMIC DNA]</scope>
    <source>
        <strain evidence="1 2">NBRC 106135</strain>
    </source>
</reference>
<comment type="caution">
    <text evidence="1">The sequence shown here is derived from an EMBL/GenBank/DDBJ whole genome shotgun (WGS) entry which is preliminary data.</text>
</comment>
<dbReference type="AlphaFoldDB" id="A0A512BD67"/>
<evidence type="ECO:0000313" key="2">
    <source>
        <dbReference type="Proteomes" id="UP000321513"/>
    </source>
</evidence>
<evidence type="ECO:0000313" key="1">
    <source>
        <dbReference type="EMBL" id="GEO09902.1"/>
    </source>
</evidence>
<accession>A0A512BD67</accession>
<dbReference type="EMBL" id="BJYT01000008">
    <property type="protein sequence ID" value="GEO09902.1"/>
    <property type="molecule type" value="Genomic_DNA"/>
</dbReference>
<dbReference type="Proteomes" id="UP000321513">
    <property type="component" value="Unassembled WGS sequence"/>
</dbReference>
<name>A0A512BD67_9BACT</name>
<protein>
    <submittedName>
        <fullName evidence="1">Uncharacterized protein</fullName>
    </submittedName>
</protein>
<gene>
    <name evidence="1" type="ORF">SAE01_23980</name>
</gene>